<dbReference type="Proteomes" id="UP000327118">
    <property type="component" value="Unassembled WGS sequence"/>
</dbReference>
<sequence length="231" mass="25591">MQFLPKNALHTLYLLLSILFLNSLVYANPVNIDTPKSDVPNAPASPPPPPPGSPRPSIARRFPSETEIRKAMVVPPPDRAVFFSRMVNDAAMQSLTTKGYKNFTEVFPIIKPFLNIGLETDPEFQTLADVSSKMMAENAAGEVHVIFGDDVPPCTTWNRIEYPALQVNAKVTQVVAVKDSDVEQRRVIWKKGQTLNVARTVPSNLKTCLNWFPARKKNRKPLSAGNRGVGL</sequence>
<dbReference type="EMBL" id="ML739394">
    <property type="protein sequence ID" value="KAE8348817.1"/>
    <property type="molecule type" value="Genomic_DNA"/>
</dbReference>
<feature type="chain" id="PRO_5024853013" description="FAS1 domain-containing protein" evidence="2">
    <location>
        <begin position="28"/>
        <end position="231"/>
    </location>
</feature>
<dbReference type="OrthoDB" id="4465752at2759"/>
<feature type="compositionally biased region" description="Pro residues" evidence="1">
    <location>
        <begin position="43"/>
        <end position="54"/>
    </location>
</feature>
<proteinExistence type="predicted"/>
<gene>
    <name evidence="3" type="ORF">BDV28DRAFT_77310</name>
</gene>
<protein>
    <recommendedName>
        <fullName evidence="5">FAS1 domain-containing protein</fullName>
    </recommendedName>
</protein>
<evidence type="ECO:0000256" key="2">
    <source>
        <dbReference type="SAM" id="SignalP"/>
    </source>
</evidence>
<feature type="region of interest" description="Disordered" evidence="1">
    <location>
        <begin position="37"/>
        <end position="59"/>
    </location>
</feature>
<name>A0A5N6YTR2_9EURO</name>
<evidence type="ECO:0000256" key="1">
    <source>
        <dbReference type="SAM" id="MobiDB-lite"/>
    </source>
</evidence>
<dbReference type="AlphaFoldDB" id="A0A5N6YTR2"/>
<organism evidence="3 4">
    <name type="scientific">Aspergillus coremiiformis</name>
    <dbReference type="NCBI Taxonomy" id="138285"/>
    <lineage>
        <taxon>Eukaryota</taxon>
        <taxon>Fungi</taxon>
        <taxon>Dikarya</taxon>
        <taxon>Ascomycota</taxon>
        <taxon>Pezizomycotina</taxon>
        <taxon>Eurotiomycetes</taxon>
        <taxon>Eurotiomycetidae</taxon>
        <taxon>Eurotiales</taxon>
        <taxon>Aspergillaceae</taxon>
        <taxon>Aspergillus</taxon>
        <taxon>Aspergillus subgen. Circumdati</taxon>
    </lineage>
</organism>
<keyword evidence="2" id="KW-0732">Signal</keyword>
<keyword evidence="4" id="KW-1185">Reference proteome</keyword>
<feature type="signal peptide" evidence="2">
    <location>
        <begin position="1"/>
        <end position="27"/>
    </location>
</feature>
<reference evidence="4" key="1">
    <citation type="submission" date="2019-04" db="EMBL/GenBank/DDBJ databases">
        <title>Friends and foes A comparative genomics studyof 23 Aspergillus species from section Flavi.</title>
        <authorList>
            <consortium name="DOE Joint Genome Institute"/>
            <person name="Kjaerbolling I."/>
            <person name="Vesth T."/>
            <person name="Frisvad J.C."/>
            <person name="Nybo J.L."/>
            <person name="Theobald S."/>
            <person name="Kildgaard S."/>
            <person name="Isbrandt T."/>
            <person name="Kuo A."/>
            <person name="Sato A."/>
            <person name="Lyhne E.K."/>
            <person name="Kogle M.E."/>
            <person name="Wiebenga A."/>
            <person name="Kun R.S."/>
            <person name="Lubbers R.J."/>
            <person name="Makela M.R."/>
            <person name="Barry K."/>
            <person name="Chovatia M."/>
            <person name="Clum A."/>
            <person name="Daum C."/>
            <person name="Haridas S."/>
            <person name="He G."/>
            <person name="LaButti K."/>
            <person name="Lipzen A."/>
            <person name="Mondo S."/>
            <person name="Riley R."/>
            <person name="Salamov A."/>
            <person name="Simmons B.A."/>
            <person name="Magnuson J.K."/>
            <person name="Henrissat B."/>
            <person name="Mortensen U.H."/>
            <person name="Larsen T.O."/>
            <person name="Devries R.P."/>
            <person name="Grigoriev I.V."/>
            <person name="Machida M."/>
            <person name="Baker S.E."/>
            <person name="Andersen M.R."/>
        </authorList>
    </citation>
    <scope>NUCLEOTIDE SEQUENCE [LARGE SCALE GENOMIC DNA]</scope>
    <source>
        <strain evidence="4">CBS 553.77</strain>
    </source>
</reference>
<evidence type="ECO:0008006" key="5">
    <source>
        <dbReference type="Google" id="ProtNLM"/>
    </source>
</evidence>
<evidence type="ECO:0000313" key="4">
    <source>
        <dbReference type="Proteomes" id="UP000327118"/>
    </source>
</evidence>
<accession>A0A5N6YTR2</accession>
<evidence type="ECO:0000313" key="3">
    <source>
        <dbReference type="EMBL" id="KAE8348817.1"/>
    </source>
</evidence>